<dbReference type="EMBL" id="UINC01140855">
    <property type="protein sequence ID" value="SVD28236.1"/>
    <property type="molecule type" value="Genomic_DNA"/>
</dbReference>
<dbReference type="AlphaFoldDB" id="A0A382U1P3"/>
<gene>
    <name evidence="1" type="ORF">METZ01_LOCUS381090</name>
</gene>
<feature type="non-terminal residue" evidence="1">
    <location>
        <position position="30"/>
    </location>
</feature>
<reference evidence="1" key="1">
    <citation type="submission" date="2018-05" db="EMBL/GenBank/DDBJ databases">
        <authorList>
            <person name="Lanie J.A."/>
            <person name="Ng W.-L."/>
            <person name="Kazmierczak K.M."/>
            <person name="Andrzejewski T.M."/>
            <person name="Davidsen T.M."/>
            <person name="Wayne K.J."/>
            <person name="Tettelin H."/>
            <person name="Glass J.I."/>
            <person name="Rusch D."/>
            <person name="Podicherti R."/>
            <person name="Tsui H.-C.T."/>
            <person name="Winkler M.E."/>
        </authorList>
    </citation>
    <scope>NUCLEOTIDE SEQUENCE</scope>
</reference>
<protein>
    <submittedName>
        <fullName evidence="1">Uncharacterized protein</fullName>
    </submittedName>
</protein>
<organism evidence="1">
    <name type="scientific">marine metagenome</name>
    <dbReference type="NCBI Taxonomy" id="408172"/>
    <lineage>
        <taxon>unclassified sequences</taxon>
        <taxon>metagenomes</taxon>
        <taxon>ecological metagenomes</taxon>
    </lineage>
</organism>
<proteinExistence type="predicted"/>
<accession>A0A382U1P3</accession>
<sequence>MRVSLFATCLGDHFYADACADAVRLLRYHG</sequence>
<name>A0A382U1P3_9ZZZZ</name>
<evidence type="ECO:0000313" key="1">
    <source>
        <dbReference type="EMBL" id="SVD28236.1"/>
    </source>
</evidence>